<dbReference type="Proteomes" id="UP001236559">
    <property type="component" value="Unassembled WGS sequence"/>
</dbReference>
<evidence type="ECO:0000256" key="2">
    <source>
        <dbReference type="ARBA" id="ARBA00008226"/>
    </source>
</evidence>
<evidence type="ECO:0000313" key="12">
    <source>
        <dbReference type="EMBL" id="MDQ0274786.1"/>
    </source>
</evidence>
<keyword evidence="6 10" id="KW-0067">ATP-binding</keyword>
<evidence type="ECO:0000256" key="10">
    <source>
        <dbReference type="HAMAP-Rule" id="MF_00255"/>
    </source>
</evidence>
<dbReference type="PANTHER" id="PTHR30075:SF2">
    <property type="entry name" value="GLYCINE--TRNA LIGASE, CHLOROPLASTIC_MITOCHONDRIAL 2"/>
    <property type="match status" value="1"/>
</dbReference>
<comment type="similarity">
    <text evidence="2 10">Belongs to the class-II aminoacyl-tRNA synthetase family.</text>
</comment>
<keyword evidence="13" id="KW-1185">Reference proteome</keyword>
<feature type="domain" description="DALR anticodon binding" evidence="11">
    <location>
        <begin position="583"/>
        <end position="683"/>
    </location>
</feature>
<dbReference type="GO" id="GO:0004820">
    <property type="term" value="F:glycine-tRNA ligase activity"/>
    <property type="evidence" value="ECO:0007669"/>
    <property type="project" value="UniProtKB-EC"/>
</dbReference>
<evidence type="ECO:0000256" key="5">
    <source>
        <dbReference type="ARBA" id="ARBA00022741"/>
    </source>
</evidence>
<evidence type="ECO:0000256" key="3">
    <source>
        <dbReference type="ARBA" id="ARBA00022490"/>
    </source>
</evidence>
<evidence type="ECO:0000256" key="7">
    <source>
        <dbReference type="ARBA" id="ARBA00022917"/>
    </source>
</evidence>
<proteinExistence type="inferred from homology"/>
<reference evidence="12 13" key="1">
    <citation type="submission" date="2023-07" db="EMBL/GenBank/DDBJ databases">
        <title>Genomic Encyclopedia of Type Strains, Phase IV (KMG-IV): sequencing the most valuable type-strain genomes for metagenomic binning, comparative biology and taxonomic classification.</title>
        <authorList>
            <person name="Goeker M."/>
        </authorList>
    </citation>
    <scope>NUCLEOTIDE SEQUENCE [LARGE SCALE GENOMIC DNA]</scope>
    <source>
        <strain evidence="12 13">DSM 22616</strain>
    </source>
</reference>
<comment type="catalytic activity">
    <reaction evidence="9 10">
        <text>tRNA(Gly) + glycine + ATP = glycyl-tRNA(Gly) + AMP + diphosphate</text>
        <dbReference type="Rhea" id="RHEA:16013"/>
        <dbReference type="Rhea" id="RHEA-COMP:9664"/>
        <dbReference type="Rhea" id="RHEA-COMP:9683"/>
        <dbReference type="ChEBI" id="CHEBI:30616"/>
        <dbReference type="ChEBI" id="CHEBI:33019"/>
        <dbReference type="ChEBI" id="CHEBI:57305"/>
        <dbReference type="ChEBI" id="CHEBI:78442"/>
        <dbReference type="ChEBI" id="CHEBI:78522"/>
        <dbReference type="ChEBI" id="CHEBI:456215"/>
        <dbReference type="EC" id="6.1.1.14"/>
    </reaction>
</comment>
<dbReference type="InterPro" id="IPR006194">
    <property type="entry name" value="Gly-tRNA-synth_heterodimer"/>
</dbReference>
<protein>
    <recommendedName>
        <fullName evidence="10">Glycine--tRNA ligase beta subunit</fullName>
        <ecNumber evidence="10">6.1.1.14</ecNumber>
    </recommendedName>
    <alternativeName>
        <fullName evidence="10">Glycyl-tRNA synthetase beta subunit</fullName>
        <shortName evidence="10">GlyRS</shortName>
    </alternativeName>
</protein>
<accession>A0ABU0AU39</accession>
<dbReference type="InterPro" id="IPR008909">
    <property type="entry name" value="DALR_anticod-bd"/>
</dbReference>
<keyword evidence="7 10" id="KW-0648">Protein biosynthesis</keyword>
<dbReference type="RefSeq" id="WP_023054745.1">
    <property type="nucleotide sequence ID" value="NZ_JAUSTN010000004.1"/>
</dbReference>
<gene>
    <name evidence="10" type="primary">glyS</name>
    <name evidence="12" type="ORF">J2S72_000807</name>
</gene>
<comment type="subunit">
    <text evidence="10">Tetramer of two alpha and two beta subunits.</text>
</comment>
<evidence type="ECO:0000313" key="13">
    <source>
        <dbReference type="Proteomes" id="UP001236559"/>
    </source>
</evidence>
<dbReference type="PROSITE" id="PS50861">
    <property type="entry name" value="AA_TRNA_LIGASE_II_GLYAB"/>
    <property type="match status" value="1"/>
</dbReference>
<dbReference type="Pfam" id="PF05746">
    <property type="entry name" value="DALR_1"/>
    <property type="match status" value="1"/>
</dbReference>
<keyword evidence="8 10" id="KW-0030">Aminoacyl-tRNA synthetase</keyword>
<dbReference type="InterPro" id="IPR015944">
    <property type="entry name" value="Gly-tRNA-synth_bsu"/>
</dbReference>
<name>A0ABU0AU39_9FIRM</name>
<dbReference type="SUPFAM" id="SSF109604">
    <property type="entry name" value="HD-domain/PDEase-like"/>
    <property type="match status" value="1"/>
</dbReference>
<keyword evidence="5 10" id="KW-0547">Nucleotide-binding</keyword>
<comment type="caution">
    <text evidence="12">The sequence shown here is derived from an EMBL/GenBank/DDBJ whole genome shotgun (WGS) entry which is preliminary data.</text>
</comment>
<evidence type="ECO:0000256" key="4">
    <source>
        <dbReference type="ARBA" id="ARBA00022598"/>
    </source>
</evidence>
<evidence type="ECO:0000256" key="6">
    <source>
        <dbReference type="ARBA" id="ARBA00022840"/>
    </source>
</evidence>
<evidence type="ECO:0000256" key="1">
    <source>
        <dbReference type="ARBA" id="ARBA00004496"/>
    </source>
</evidence>
<comment type="subcellular location">
    <subcellularLocation>
        <location evidence="1 10">Cytoplasm</location>
    </subcellularLocation>
</comment>
<evidence type="ECO:0000256" key="9">
    <source>
        <dbReference type="ARBA" id="ARBA00047937"/>
    </source>
</evidence>
<keyword evidence="4 10" id="KW-0436">Ligase</keyword>
<dbReference type="EC" id="6.1.1.14" evidence="10"/>
<organism evidence="12 13">
    <name type="scientific">Peptoniphilus koenoeneniae</name>
    <dbReference type="NCBI Taxonomy" id="507751"/>
    <lineage>
        <taxon>Bacteria</taxon>
        <taxon>Bacillati</taxon>
        <taxon>Bacillota</taxon>
        <taxon>Tissierellia</taxon>
        <taxon>Tissierellales</taxon>
        <taxon>Peptoniphilaceae</taxon>
        <taxon>Peptoniphilus</taxon>
    </lineage>
</organism>
<keyword evidence="3 10" id="KW-0963">Cytoplasm</keyword>
<evidence type="ECO:0000256" key="8">
    <source>
        <dbReference type="ARBA" id="ARBA00023146"/>
    </source>
</evidence>
<evidence type="ECO:0000259" key="11">
    <source>
        <dbReference type="Pfam" id="PF05746"/>
    </source>
</evidence>
<dbReference type="NCBIfam" id="TIGR00211">
    <property type="entry name" value="glyS"/>
    <property type="match status" value="1"/>
</dbReference>
<dbReference type="PRINTS" id="PR01045">
    <property type="entry name" value="TRNASYNTHGB"/>
</dbReference>
<dbReference type="PANTHER" id="PTHR30075">
    <property type="entry name" value="GLYCYL-TRNA SYNTHETASE"/>
    <property type="match status" value="1"/>
</dbReference>
<dbReference type="EMBL" id="JAUSTN010000004">
    <property type="protein sequence ID" value="MDQ0274786.1"/>
    <property type="molecule type" value="Genomic_DNA"/>
</dbReference>
<dbReference type="Pfam" id="PF02092">
    <property type="entry name" value="tRNA_synt_2f"/>
    <property type="match status" value="1"/>
</dbReference>
<sequence>MRYLLEIGVEELPARYVKMALSQLKEKAEKLLKENLIGFSSTEVYASPRRLTLFINDIDNNQEDIEEWVKGPSKKICFDEENKPSKPLKGFMKSQGLSLDDIEFRDLKGTEYAYGFIHKKGLLTKDLFKTEIANLIKSINFPKNMRWGGKNIRFARPIRWIVSMADSEVWGFDFEGIKVSNVTRGHRFLGSDNILIDHVNNYEKLLKENYVILNQEERKEIIKYGSKKKAKSLGGEIYEDEDLLEELTFINEYPTPIVGNVKEEYLSLPKAVITTPMRDHLRFIPIYAEDGELLPYFITIRNGTSDHEEIVARGNEKVLGARLEDAKFFYKEDISKPLEDYVDALHGLIFQDKLGTMYEKSQRIKKLSGQIGEYLKVADETIDALDRASILAKADLTTHMVTEFTELQGLMGSIYAELSGEEKIVSKAIYEHYLPRFAGDELPKSTTGSILAIADKIDTIVGLFAIGLVPTGSQDPFALRRLAIGVINIILEKNWDVNLEEITDYALYNYVQENNLTFDYEKVKEQIIEFFKGRLKNILEERNIRYDIIDAVIDDSKSIVDVSIKADKLQEYFKEDKGELVDAIKRIHNLAKKYTEGTFDGALLKEEQEKEFFSAYENIKDSFNDSIATKKYTEALDIFKTIVKEVNNYFDNIMVLTEDEELKNNRLAMLKEIDNSLKEVLNIEKITE</sequence>
<dbReference type="HAMAP" id="MF_00255">
    <property type="entry name" value="Gly_tRNA_synth_beta"/>
    <property type="match status" value="1"/>
</dbReference>